<dbReference type="GO" id="GO:0009117">
    <property type="term" value="P:nucleotide metabolic process"/>
    <property type="evidence" value="ECO:0007669"/>
    <property type="project" value="UniProtKB-KW"/>
</dbReference>
<dbReference type="InterPro" id="IPR027502">
    <property type="entry name" value="ITPase"/>
</dbReference>
<dbReference type="EMBL" id="BQXU01000035">
    <property type="protein sequence ID" value="GKT50253.1"/>
    <property type="molecule type" value="Genomic_DNA"/>
</dbReference>
<evidence type="ECO:0000256" key="10">
    <source>
        <dbReference type="ARBA" id="ARBA00093218"/>
    </source>
</evidence>
<keyword evidence="13" id="KW-0539">Nucleus</keyword>
<evidence type="ECO:0000256" key="5">
    <source>
        <dbReference type="ARBA" id="ARBA00022801"/>
    </source>
</evidence>
<comment type="catalytic activity">
    <reaction evidence="13">
        <text>XTP + H2O = XMP + diphosphate + H(+)</text>
        <dbReference type="Rhea" id="RHEA:28610"/>
        <dbReference type="ChEBI" id="CHEBI:15377"/>
        <dbReference type="ChEBI" id="CHEBI:15378"/>
        <dbReference type="ChEBI" id="CHEBI:33019"/>
        <dbReference type="ChEBI" id="CHEBI:57464"/>
        <dbReference type="ChEBI" id="CHEBI:61314"/>
        <dbReference type="EC" id="3.6.1.66"/>
    </reaction>
</comment>
<dbReference type="GO" id="GO:0036222">
    <property type="term" value="F:XTP diphosphatase activity"/>
    <property type="evidence" value="ECO:0007669"/>
    <property type="project" value="UniProtKB-UniRule"/>
</dbReference>
<dbReference type="GO" id="GO:0036220">
    <property type="term" value="F:ITP diphosphatase activity"/>
    <property type="evidence" value="ECO:0007669"/>
    <property type="project" value="UniProtKB-UniRule"/>
</dbReference>
<keyword evidence="3 13" id="KW-0479">Metal-binding</keyword>
<evidence type="ECO:0000256" key="6">
    <source>
        <dbReference type="ARBA" id="ARBA00022842"/>
    </source>
</evidence>
<evidence type="ECO:0000256" key="9">
    <source>
        <dbReference type="ARBA" id="ARBA00054940"/>
    </source>
</evidence>
<dbReference type="Pfam" id="PF01725">
    <property type="entry name" value="Ham1p_like"/>
    <property type="match status" value="1"/>
</dbReference>
<evidence type="ECO:0000256" key="8">
    <source>
        <dbReference type="ARBA" id="ARBA00023211"/>
    </source>
</evidence>
<feature type="binding site" evidence="13">
    <location>
        <position position="51"/>
    </location>
    <ligand>
        <name>ITP</name>
        <dbReference type="ChEBI" id="CHEBI:61402"/>
    </ligand>
</feature>
<evidence type="ECO:0000256" key="12">
    <source>
        <dbReference type="ARBA" id="ARBA00093271"/>
    </source>
</evidence>
<feature type="binding site" evidence="13">
    <location>
        <begin position="168"/>
        <end position="171"/>
    </location>
    <ligand>
        <name>ITP</name>
        <dbReference type="ChEBI" id="CHEBI:61402"/>
    </ligand>
</feature>
<comment type="catalytic activity">
    <reaction evidence="10">
        <text>ITP + H2O = IMP + diphosphate + H(+)</text>
        <dbReference type="Rhea" id="RHEA:29399"/>
        <dbReference type="ChEBI" id="CHEBI:15377"/>
        <dbReference type="ChEBI" id="CHEBI:15378"/>
        <dbReference type="ChEBI" id="CHEBI:33019"/>
        <dbReference type="ChEBI" id="CHEBI:58053"/>
        <dbReference type="ChEBI" id="CHEBI:61402"/>
        <dbReference type="EC" id="3.6.1.66"/>
    </reaction>
    <physiologicalReaction direction="left-to-right" evidence="10">
        <dbReference type="Rhea" id="RHEA:29400"/>
    </physiologicalReaction>
</comment>
<protein>
    <recommendedName>
        <fullName evidence="13">Inosine triphosphate pyrophosphatase</fullName>
        <shortName evidence="13">ITPase</shortName>
        <shortName evidence="13">Inosine triphosphatase</shortName>
        <ecNumber evidence="13">3.6.1.66</ecNumber>
    </recommendedName>
    <alternativeName>
        <fullName evidence="13">Non-canonical purine NTP pyrophosphatase</fullName>
    </alternativeName>
    <alternativeName>
        <fullName evidence="13">Non-standard purine NTP pyrophosphatase</fullName>
    </alternativeName>
    <alternativeName>
        <fullName evidence="13">Nucleoside-triphosphate diphosphatase</fullName>
    </alternativeName>
    <alternativeName>
        <fullName evidence="13">Nucleoside-triphosphate pyrophosphatase</fullName>
        <shortName evidence="13">NTPase</shortName>
    </alternativeName>
    <alternativeName>
        <fullName evidence="13">XTP/dITP diphosphatase</fullName>
    </alternativeName>
</protein>
<comment type="catalytic activity">
    <reaction evidence="12">
        <text>N(6)-hydroxy-dATP + H2O = N(6)-hydroxy-dAMP + diphosphate + H(+)</text>
        <dbReference type="Rhea" id="RHEA:83971"/>
        <dbReference type="ChEBI" id="CHEBI:15377"/>
        <dbReference type="ChEBI" id="CHEBI:15378"/>
        <dbReference type="ChEBI" id="CHEBI:33019"/>
        <dbReference type="ChEBI" id="CHEBI:233529"/>
        <dbReference type="ChEBI" id="CHEBI:233530"/>
    </reaction>
    <physiologicalReaction direction="left-to-right" evidence="12">
        <dbReference type="Rhea" id="RHEA:83972"/>
    </physiologicalReaction>
</comment>
<organism evidence="14 15">
    <name type="scientific">Colletotrichum spaethianum</name>
    <dbReference type="NCBI Taxonomy" id="700344"/>
    <lineage>
        <taxon>Eukaryota</taxon>
        <taxon>Fungi</taxon>
        <taxon>Dikarya</taxon>
        <taxon>Ascomycota</taxon>
        <taxon>Pezizomycotina</taxon>
        <taxon>Sordariomycetes</taxon>
        <taxon>Hypocreomycetidae</taxon>
        <taxon>Glomerellales</taxon>
        <taxon>Glomerellaceae</taxon>
        <taxon>Colletotrichum</taxon>
        <taxon>Colletotrichum spaethianum species complex</taxon>
    </lineage>
</organism>
<feature type="binding site" evidence="13">
    <location>
        <begin position="11"/>
        <end position="16"/>
    </location>
    <ligand>
        <name>ITP</name>
        <dbReference type="ChEBI" id="CHEBI:61402"/>
    </ligand>
</feature>
<dbReference type="Proteomes" id="UP001055115">
    <property type="component" value="Unassembled WGS sequence"/>
</dbReference>
<dbReference type="HAMAP" id="MF_03148">
    <property type="entry name" value="HAM1_NTPase"/>
    <property type="match status" value="1"/>
</dbReference>
<keyword evidence="15" id="KW-1185">Reference proteome</keyword>
<dbReference type="AlphaFoldDB" id="A0AA37USQ0"/>
<dbReference type="InterPro" id="IPR029001">
    <property type="entry name" value="ITPase-like_fam"/>
</dbReference>
<evidence type="ECO:0000313" key="14">
    <source>
        <dbReference type="EMBL" id="GKT50253.1"/>
    </source>
</evidence>
<keyword evidence="2 13" id="KW-0963">Cytoplasm</keyword>
<comment type="subunit">
    <text evidence="13">Homodimer.</text>
</comment>
<dbReference type="GO" id="GO:0046872">
    <property type="term" value="F:metal ion binding"/>
    <property type="evidence" value="ECO:0007669"/>
    <property type="project" value="UniProtKB-KW"/>
</dbReference>
<comment type="function">
    <text evidence="13">Pyrophosphatase that hydrolyzes non-canonical purine nucleotides such as inosine triphosphate (ITP), deoxyinosine triphosphate (dITP) or xanthosine 5'-triphosphate (XTP) to their respective monophosphate derivatives. The enzyme does not distinguish between the deoxy- and ribose forms. Probably excludes non-canonical purines from RNA and DNA precursor pools, thus preventing their incorporation into RNA and DNA and avoiding chromosomal lesions.</text>
</comment>
<dbReference type="GO" id="GO:0005737">
    <property type="term" value="C:cytoplasm"/>
    <property type="evidence" value="ECO:0007669"/>
    <property type="project" value="UniProtKB-SubCell"/>
</dbReference>
<dbReference type="PANTHER" id="PTHR11067">
    <property type="entry name" value="INOSINE TRIPHOSPHATE PYROPHOSPHATASE/HAM1 PROTEIN"/>
    <property type="match status" value="1"/>
</dbReference>
<comment type="similarity">
    <text evidence="1 13">Belongs to the HAM1 NTPase family.</text>
</comment>
<dbReference type="GeneID" id="73331236"/>
<dbReference type="Gene3D" id="3.90.950.10">
    <property type="match status" value="1"/>
</dbReference>
<comment type="function">
    <text evidence="9">Pyrophosphatase that hydrolyzes the non-canonical purine nucleotides inosine triphosphate (ITP), deoxyinosine triphosphate (dITP) as well as 2'-deoxy-N-6-hydroxylaminopurine triphosphate (dHAPTP) and xanthosine 5'-triphosphate (XTP) to their respective monophosphate derivatives. The enzyme does not distinguish between the deoxy- and ribose forms. Probably excludes non-canonical purines from RNA and DNA precursor pools, thus preventing their incorporation into RNA and DNA and avoiding chromosomal lesions.</text>
</comment>
<comment type="caution">
    <text evidence="14">The sequence shown here is derived from an EMBL/GenBank/DDBJ whole genome shotgun (WGS) entry which is preliminary data.</text>
</comment>
<keyword evidence="8 13" id="KW-0464">Manganese</keyword>
<gene>
    <name evidence="14" type="ORF">ColSpa_10434</name>
</gene>
<evidence type="ECO:0000313" key="15">
    <source>
        <dbReference type="Proteomes" id="UP001055115"/>
    </source>
</evidence>
<dbReference type="CDD" id="cd00515">
    <property type="entry name" value="HAM1"/>
    <property type="match status" value="1"/>
</dbReference>
<evidence type="ECO:0000256" key="11">
    <source>
        <dbReference type="ARBA" id="ARBA00093255"/>
    </source>
</evidence>
<dbReference type="RefSeq" id="XP_049132603.1">
    <property type="nucleotide sequence ID" value="XM_049276646.1"/>
</dbReference>
<name>A0AA37USQ0_9PEZI</name>
<keyword evidence="4 13" id="KW-0547">Nucleotide-binding</keyword>
<dbReference type="InterPro" id="IPR002637">
    <property type="entry name" value="RdgB/HAM1"/>
</dbReference>
<feature type="binding site" evidence="13">
    <location>
        <position position="189"/>
    </location>
    <ligand>
        <name>ITP</name>
        <dbReference type="ChEBI" id="CHEBI:61402"/>
    </ligand>
</feature>
<dbReference type="SUPFAM" id="SSF52972">
    <property type="entry name" value="ITPase-like"/>
    <property type="match status" value="1"/>
</dbReference>
<sequence length="212" mass="23377">MSTPPVVNFITGNANKLREVKAILEPAITVQSQAVDLEEVQGTVEEVTLAKCRKAAETVSPSTHCENSYLIQGPVLVEDTCLCFKALNDLPGPYMQVLFYSKCLSAPSKWFMQSIGHHGLNNLLVAYEDKSADAVCTFAYSPGPGHQPVLFQGRTRGKIVPPRGPADFGWDAIFEYEGQTYAEMDKAAKNKISHRGLALRKLQDWFAQQRAS</sequence>
<keyword evidence="6 13" id="KW-0460">Magnesium</keyword>
<dbReference type="GO" id="GO:0035870">
    <property type="term" value="F:dITP diphosphatase activity"/>
    <property type="evidence" value="ECO:0007669"/>
    <property type="project" value="UniProtKB-UniRule"/>
</dbReference>
<dbReference type="PANTHER" id="PTHR11067:SF9">
    <property type="entry name" value="INOSINE TRIPHOSPHATE PYROPHOSPHATASE"/>
    <property type="match status" value="1"/>
</dbReference>
<feature type="binding site" evidence="13">
    <location>
        <position position="39"/>
    </location>
    <ligand>
        <name>Mg(2+)</name>
        <dbReference type="ChEBI" id="CHEBI:18420"/>
    </ligand>
</feature>
<dbReference type="EC" id="3.6.1.66" evidence="13"/>
<reference evidence="14 15" key="1">
    <citation type="submission" date="2022-03" db="EMBL/GenBank/DDBJ databases">
        <title>Genome data of Colletotrichum spp.</title>
        <authorList>
            <person name="Utami Y.D."/>
            <person name="Hiruma K."/>
        </authorList>
    </citation>
    <scope>NUCLEOTIDE SEQUENCE [LARGE SCALE GENOMIC DNA]</scope>
    <source>
        <strain evidence="14 15">MAFF 239500</strain>
    </source>
</reference>
<dbReference type="FunFam" id="3.90.950.10:FF:000003">
    <property type="entry name" value="Inosine triphosphate pyrophosphatase"/>
    <property type="match status" value="1"/>
</dbReference>
<comment type="catalytic activity">
    <reaction evidence="11">
        <text>dITP + H2O = dIMP + diphosphate + H(+)</text>
        <dbReference type="Rhea" id="RHEA:28342"/>
        <dbReference type="ChEBI" id="CHEBI:15377"/>
        <dbReference type="ChEBI" id="CHEBI:15378"/>
        <dbReference type="ChEBI" id="CHEBI:33019"/>
        <dbReference type="ChEBI" id="CHEBI:61194"/>
        <dbReference type="ChEBI" id="CHEBI:61382"/>
        <dbReference type="EC" id="3.6.1.66"/>
    </reaction>
    <physiologicalReaction direction="left-to-right" evidence="11">
        <dbReference type="Rhea" id="RHEA:28343"/>
    </physiologicalReaction>
</comment>
<dbReference type="GO" id="GO:0000166">
    <property type="term" value="F:nucleotide binding"/>
    <property type="evidence" value="ECO:0007669"/>
    <property type="project" value="UniProtKB-KW"/>
</dbReference>
<evidence type="ECO:0000256" key="3">
    <source>
        <dbReference type="ARBA" id="ARBA00022723"/>
    </source>
</evidence>
<feature type="binding site" evidence="13">
    <location>
        <begin position="194"/>
        <end position="195"/>
    </location>
    <ligand>
        <name>ITP</name>
        <dbReference type="ChEBI" id="CHEBI:61402"/>
    </ligand>
</feature>
<dbReference type="GO" id="GO:0005634">
    <property type="term" value="C:nucleus"/>
    <property type="evidence" value="ECO:0007669"/>
    <property type="project" value="UniProtKB-SubCell"/>
</dbReference>
<keyword evidence="5 13" id="KW-0378">Hydrolase</keyword>
<keyword evidence="7 13" id="KW-0546">Nucleotide metabolism</keyword>
<accession>A0AA37USQ0</accession>
<dbReference type="GO" id="GO:0009204">
    <property type="term" value="P:deoxyribonucleoside triphosphate catabolic process"/>
    <property type="evidence" value="ECO:0007669"/>
    <property type="project" value="UniProtKB-UniRule"/>
</dbReference>
<comment type="subcellular location">
    <subcellularLocation>
        <location evidence="13">Cytoplasm</location>
    </subcellularLocation>
    <subcellularLocation>
        <location evidence="13">Nucleus</location>
    </subcellularLocation>
</comment>
<evidence type="ECO:0000256" key="13">
    <source>
        <dbReference type="HAMAP-Rule" id="MF_03148"/>
    </source>
</evidence>
<evidence type="ECO:0000256" key="2">
    <source>
        <dbReference type="ARBA" id="ARBA00022490"/>
    </source>
</evidence>
<evidence type="ECO:0000256" key="4">
    <source>
        <dbReference type="ARBA" id="ARBA00022741"/>
    </source>
</evidence>
<evidence type="ECO:0000256" key="7">
    <source>
        <dbReference type="ARBA" id="ARBA00023080"/>
    </source>
</evidence>
<feature type="binding site" evidence="13">
    <location>
        <position position="79"/>
    </location>
    <ligand>
        <name>Mg(2+)</name>
        <dbReference type="ChEBI" id="CHEBI:18420"/>
    </ligand>
</feature>
<feature type="binding site" evidence="13">
    <location>
        <begin position="79"/>
        <end position="80"/>
    </location>
    <ligand>
        <name>ITP</name>
        <dbReference type="ChEBI" id="CHEBI:61402"/>
    </ligand>
</feature>
<proteinExistence type="inferred from homology"/>
<comment type="cofactor">
    <cofactor evidence="13">
        <name>Mg(2+)</name>
        <dbReference type="ChEBI" id="CHEBI:18420"/>
    </cofactor>
    <cofactor evidence="13">
        <name>Mn(2+)</name>
        <dbReference type="ChEBI" id="CHEBI:29035"/>
    </cofactor>
    <text evidence="13">Binds 1 divalent metal cation per subunit; can use either Mg(2+) or Mn(2+).</text>
</comment>
<evidence type="ECO:0000256" key="1">
    <source>
        <dbReference type="ARBA" id="ARBA00008023"/>
    </source>
</evidence>